<dbReference type="InterPro" id="IPR024775">
    <property type="entry name" value="DinB-like"/>
</dbReference>
<dbReference type="InterPro" id="IPR034660">
    <property type="entry name" value="DinB/YfiT-like"/>
</dbReference>
<dbReference type="Proteomes" id="UP000247078">
    <property type="component" value="Unassembled WGS sequence"/>
</dbReference>
<evidence type="ECO:0000313" key="2">
    <source>
        <dbReference type="EMBL" id="PWW39928.1"/>
    </source>
</evidence>
<comment type="caution">
    <text evidence="2">The sequence shown here is derived from an EMBL/GenBank/DDBJ whole genome shotgun (WGS) entry which is preliminary data.</text>
</comment>
<accession>A0A855XUM8</accession>
<protein>
    <submittedName>
        <fullName evidence="2">DinB family protein</fullName>
    </submittedName>
</protein>
<dbReference type="SUPFAM" id="SSF109854">
    <property type="entry name" value="DinB/YfiT-like putative metalloenzymes"/>
    <property type="match status" value="1"/>
</dbReference>
<gene>
    <name evidence="2" type="ORF">DET56_106314</name>
</gene>
<dbReference type="Pfam" id="PF12867">
    <property type="entry name" value="DinB_2"/>
    <property type="match status" value="1"/>
</dbReference>
<evidence type="ECO:0000313" key="3">
    <source>
        <dbReference type="Proteomes" id="UP000247078"/>
    </source>
</evidence>
<dbReference type="Gene3D" id="1.20.120.450">
    <property type="entry name" value="dinb family like domain"/>
    <property type="match status" value="1"/>
</dbReference>
<organism evidence="2 3">
    <name type="scientific">Paenibacillus pabuli</name>
    <dbReference type="NCBI Taxonomy" id="1472"/>
    <lineage>
        <taxon>Bacteria</taxon>
        <taxon>Bacillati</taxon>
        <taxon>Bacillota</taxon>
        <taxon>Bacilli</taxon>
        <taxon>Bacillales</taxon>
        <taxon>Paenibacillaceae</taxon>
        <taxon>Paenibacillus</taxon>
    </lineage>
</organism>
<dbReference type="NCBIfam" id="NF009807">
    <property type="entry name" value="PRK13291.1"/>
    <property type="match status" value="1"/>
</dbReference>
<dbReference type="AlphaFoldDB" id="A0A855XUM8"/>
<proteinExistence type="predicted"/>
<reference evidence="2 3" key="1">
    <citation type="submission" date="2018-05" db="EMBL/GenBank/DDBJ databases">
        <title>Freshwater and sediment microbial communities from various areas in North America, analyzing microbe dynamics in response to fracking.</title>
        <authorList>
            <person name="Lamendella R."/>
        </authorList>
    </citation>
    <scope>NUCLEOTIDE SEQUENCE [LARGE SCALE GENOMIC DNA]</scope>
    <source>
        <strain evidence="2 3">DB-3</strain>
    </source>
</reference>
<name>A0A855XUM8_9BACL</name>
<evidence type="ECO:0000259" key="1">
    <source>
        <dbReference type="Pfam" id="PF12867"/>
    </source>
</evidence>
<sequence length="175" mass="20666">MHTNKQYPIGQFSPRHNLTCKERSNLIHQIPLITSTLKEIYMSLDSDQLNTPYRPDGWTINQIIHHLADNDMNAYIRFKSALTEDEPLANSYREDLWAELIDYRNIPIENSIRLLEILHERFIILLNNLTPDDFQRKLRTQVLGVITLDIALQRFIWHNLHHTAQIESLIISKGW</sequence>
<dbReference type="EMBL" id="QGTZ01000006">
    <property type="protein sequence ID" value="PWW39928.1"/>
    <property type="molecule type" value="Genomic_DNA"/>
</dbReference>
<feature type="domain" description="DinB-like" evidence="1">
    <location>
        <begin position="43"/>
        <end position="166"/>
    </location>
</feature>
<dbReference type="RefSeq" id="WP_109999920.1">
    <property type="nucleotide sequence ID" value="NZ_QGTZ01000006.1"/>
</dbReference>